<dbReference type="SMART" id="SM00851">
    <property type="entry name" value="MGS"/>
    <property type="match status" value="1"/>
</dbReference>
<dbReference type="InterPro" id="IPR036914">
    <property type="entry name" value="MGS-like_dom_sf"/>
</dbReference>
<evidence type="ECO:0000256" key="2">
    <source>
        <dbReference type="ARBA" id="ARBA00022741"/>
    </source>
</evidence>
<keyword evidence="3 6" id="KW-0067">ATP-binding</keyword>
<dbReference type="Pfam" id="PF02786">
    <property type="entry name" value="CPSase_L_D2"/>
    <property type="match status" value="1"/>
</dbReference>
<dbReference type="CDD" id="cd01423">
    <property type="entry name" value="MGS_CPS_I_III"/>
    <property type="match status" value="1"/>
</dbReference>
<dbReference type="Gene3D" id="3.40.50.1380">
    <property type="entry name" value="Methylglyoxal synthase-like domain"/>
    <property type="match status" value="1"/>
</dbReference>
<evidence type="ECO:0000256" key="3">
    <source>
        <dbReference type="ARBA" id="ARBA00022840"/>
    </source>
</evidence>
<keyword evidence="1" id="KW-0436">Ligase</keyword>
<dbReference type="EC" id="6.3.4.16" evidence="4"/>
<dbReference type="Pfam" id="PF02142">
    <property type="entry name" value="MGS"/>
    <property type="match status" value="1"/>
</dbReference>
<dbReference type="GO" id="GO:0005524">
    <property type="term" value="F:ATP binding"/>
    <property type="evidence" value="ECO:0007669"/>
    <property type="project" value="UniProtKB-UniRule"/>
</dbReference>
<dbReference type="FunFam" id="3.30.470.20:FF:000051">
    <property type="entry name" value="Carbamoyl phosphate synthetase II"/>
    <property type="match status" value="1"/>
</dbReference>
<dbReference type="GO" id="GO:0046872">
    <property type="term" value="F:metal ion binding"/>
    <property type="evidence" value="ECO:0007669"/>
    <property type="project" value="InterPro"/>
</dbReference>
<keyword evidence="2 6" id="KW-0547">Nucleotide-binding</keyword>
<dbReference type="PROSITE" id="PS00867">
    <property type="entry name" value="CPSASE_2"/>
    <property type="match status" value="1"/>
</dbReference>
<comment type="catalytic activity">
    <reaction evidence="5">
        <text>hydrogencarbonate + NH4(+) + 2 ATP = carbamoyl phosphate + 2 ADP + phosphate + 2 H(+)</text>
        <dbReference type="Rhea" id="RHEA:18029"/>
        <dbReference type="ChEBI" id="CHEBI:15378"/>
        <dbReference type="ChEBI" id="CHEBI:17544"/>
        <dbReference type="ChEBI" id="CHEBI:28938"/>
        <dbReference type="ChEBI" id="CHEBI:30616"/>
        <dbReference type="ChEBI" id="CHEBI:43474"/>
        <dbReference type="ChEBI" id="CHEBI:58228"/>
        <dbReference type="ChEBI" id="CHEBI:456216"/>
        <dbReference type="EC" id="6.3.4.16"/>
    </reaction>
</comment>
<proteinExistence type="predicted"/>
<gene>
    <name evidence="9" type="ORF">LSP00402_LOCUS6963</name>
</gene>
<name>A0A7S2TN06_9EUKA</name>
<evidence type="ECO:0000256" key="5">
    <source>
        <dbReference type="ARBA" id="ARBA00047359"/>
    </source>
</evidence>
<dbReference type="InterPro" id="IPR005479">
    <property type="entry name" value="CPAse_ATP-bd"/>
</dbReference>
<dbReference type="InterPro" id="IPR005483">
    <property type="entry name" value="CPSase_dom"/>
</dbReference>
<organism evidence="9">
    <name type="scientific">Lotharella oceanica</name>
    <dbReference type="NCBI Taxonomy" id="641309"/>
    <lineage>
        <taxon>Eukaryota</taxon>
        <taxon>Sar</taxon>
        <taxon>Rhizaria</taxon>
        <taxon>Cercozoa</taxon>
        <taxon>Chlorarachniophyceae</taxon>
        <taxon>Lotharella</taxon>
    </lineage>
</organism>
<dbReference type="EMBL" id="HBHP01011252">
    <property type="protein sequence ID" value="CAD9757992.1"/>
    <property type="molecule type" value="Transcribed_RNA"/>
</dbReference>
<dbReference type="PANTHER" id="PTHR11405">
    <property type="entry name" value="CARBAMOYLTRANSFERASE FAMILY MEMBER"/>
    <property type="match status" value="1"/>
</dbReference>
<dbReference type="GO" id="GO:0004087">
    <property type="term" value="F:carbamoyl-phosphate synthase (ammonia) activity"/>
    <property type="evidence" value="ECO:0007669"/>
    <property type="project" value="UniProtKB-EC"/>
</dbReference>
<evidence type="ECO:0000256" key="1">
    <source>
        <dbReference type="ARBA" id="ARBA00022598"/>
    </source>
</evidence>
<dbReference type="GO" id="GO:0004088">
    <property type="term" value="F:carbamoyl-phosphate synthase (glutamine-hydrolyzing) activity"/>
    <property type="evidence" value="ECO:0007669"/>
    <property type="project" value="TreeGrafter"/>
</dbReference>
<dbReference type="GO" id="GO:0005737">
    <property type="term" value="C:cytoplasm"/>
    <property type="evidence" value="ECO:0007669"/>
    <property type="project" value="TreeGrafter"/>
</dbReference>
<dbReference type="SUPFAM" id="SSF56059">
    <property type="entry name" value="Glutathione synthetase ATP-binding domain-like"/>
    <property type="match status" value="1"/>
</dbReference>
<dbReference type="InterPro" id="IPR011607">
    <property type="entry name" value="MGS-like_dom"/>
</dbReference>
<dbReference type="SUPFAM" id="SSF52335">
    <property type="entry name" value="Methylglyoxal synthase-like"/>
    <property type="match status" value="1"/>
</dbReference>
<dbReference type="PROSITE" id="PS50975">
    <property type="entry name" value="ATP_GRASP"/>
    <property type="match status" value="1"/>
</dbReference>
<dbReference type="PRINTS" id="PR00098">
    <property type="entry name" value="CPSASE"/>
</dbReference>
<feature type="domain" description="ATP-grasp" evidence="7">
    <location>
        <begin position="26"/>
        <end position="146"/>
    </location>
</feature>
<evidence type="ECO:0000259" key="7">
    <source>
        <dbReference type="PROSITE" id="PS50975"/>
    </source>
</evidence>
<dbReference type="InterPro" id="IPR011761">
    <property type="entry name" value="ATP-grasp"/>
</dbReference>
<evidence type="ECO:0000259" key="8">
    <source>
        <dbReference type="PROSITE" id="PS51855"/>
    </source>
</evidence>
<accession>A0A7S2TN06</accession>
<evidence type="ECO:0000256" key="4">
    <source>
        <dbReference type="ARBA" id="ARBA00044063"/>
    </source>
</evidence>
<reference evidence="9" key="1">
    <citation type="submission" date="2021-01" db="EMBL/GenBank/DDBJ databases">
        <authorList>
            <person name="Corre E."/>
            <person name="Pelletier E."/>
            <person name="Niang G."/>
            <person name="Scheremetjew M."/>
            <person name="Finn R."/>
            <person name="Kale V."/>
            <person name="Holt S."/>
            <person name="Cochrane G."/>
            <person name="Meng A."/>
            <person name="Brown T."/>
            <person name="Cohen L."/>
        </authorList>
    </citation>
    <scope>NUCLEOTIDE SEQUENCE</scope>
    <source>
        <strain evidence="9">CCMP622</strain>
    </source>
</reference>
<dbReference type="AlphaFoldDB" id="A0A7S2TN06"/>
<evidence type="ECO:0000313" key="9">
    <source>
        <dbReference type="EMBL" id="CAD9757992.1"/>
    </source>
</evidence>
<feature type="domain" description="MGS-like" evidence="8">
    <location>
        <begin position="212"/>
        <end position="357"/>
    </location>
</feature>
<dbReference type="Gene3D" id="3.30.470.20">
    <property type="entry name" value="ATP-grasp fold, B domain"/>
    <property type="match status" value="1"/>
</dbReference>
<dbReference type="PANTHER" id="PTHR11405:SF53">
    <property type="entry name" value="CARBAMOYL-PHOSPHATE SYNTHASE [AMMONIA], MITOCHONDRIAL"/>
    <property type="match status" value="1"/>
</dbReference>
<protein>
    <recommendedName>
        <fullName evidence="4">carbamoyl-phosphate synthase (ammonia)</fullName>
        <ecNumber evidence="4">6.3.4.16</ecNumber>
    </recommendedName>
</protein>
<evidence type="ECO:0000256" key="6">
    <source>
        <dbReference type="PROSITE-ProRule" id="PRU00409"/>
    </source>
</evidence>
<dbReference type="GO" id="GO:0006541">
    <property type="term" value="P:glutamine metabolic process"/>
    <property type="evidence" value="ECO:0007669"/>
    <property type="project" value="TreeGrafter"/>
</dbReference>
<sequence length="357" mass="40077">MNVAYDRKDLSEYIEMATSLSSEHPVVLSKFIVNAKEIEMDAVAMNGTLINYAISEHVENAGVHSGDATLILPPQKLYVETIKRVKRITKRIAKTLKISGPFNIQFLSKDNDVKVIECNMRASRSFPFVSKTYNVNFIDLATRIMIGKAVRPKLIDLADIDHVCIKAPMFSFTRLQGADPILRVEMASTGEVACFGMNKWEAFLKAMLSTGFKLPKNKNVVVSAGPLSSKIDFLDEARQLQNLGYHLYGTQGTAKFFNSNGVETKLLYKPSEKKEPQMVDYLKEGKIDMVINIPEAMGLEELTDGYRIRRTAVDFGVSLISNLKCAKLLVAALVWLKKNPEEFEVKCWQDYMAALVE</sequence>
<dbReference type="PROSITE" id="PS51855">
    <property type="entry name" value="MGS"/>
    <property type="match status" value="1"/>
</dbReference>